<dbReference type="EMBL" id="LHXR01000033">
    <property type="protein sequence ID" value="KXA97357.1"/>
    <property type="molecule type" value="Genomic_DNA"/>
</dbReference>
<dbReference type="PANTHER" id="PTHR33252">
    <property type="entry name" value="THIRD ORF IN TRANSPOSON ISC1160"/>
    <property type="match status" value="1"/>
</dbReference>
<organism evidence="3 4">
    <name type="scientific">candidate division MSBL1 archaeon SCGC-AAA259I09</name>
    <dbReference type="NCBI Taxonomy" id="1698267"/>
    <lineage>
        <taxon>Archaea</taxon>
        <taxon>Methanobacteriati</taxon>
        <taxon>Methanobacteriota</taxon>
        <taxon>candidate division MSBL1</taxon>
    </lineage>
</organism>
<dbReference type="Proteomes" id="UP000070463">
    <property type="component" value="Unassembled WGS sequence"/>
</dbReference>
<feature type="transmembrane region" description="Helical" evidence="1">
    <location>
        <begin position="358"/>
        <end position="378"/>
    </location>
</feature>
<gene>
    <name evidence="3" type="ORF">AKJ37_03160</name>
</gene>
<evidence type="ECO:0000259" key="2">
    <source>
        <dbReference type="Pfam" id="PF01609"/>
    </source>
</evidence>
<protein>
    <recommendedName>
        <fullName evidence="2">Transposase IS4-like domain-containing protein</fullName>
    </recommendedName>
</protein>
<accession>A0A133UT98</accession>
<dbReference type="Pfam" id="PF01609">
    <property type="entry name" value="DDE_Tnp_1"/>
    <property type="match status" value="1"/>
</dbReference>
<keyword evidence="1" id="KW-0472">Membrane</keyword>
<feature type="domain" description="Transposase IS4-like" evidence="2">
    <location>
        <begin position="159"/>
        <end position="369"/>
    </location>
</feature>
<proteinExistence type="predicted"/>
<evidence type="ECO:0000256" key="1">
    <source>
        <dbReference type="SAM" id="Phobius"/>
    </source>
</evidence>
<keyword evidence="1" id="KW-1133">Transmembrane helix</keyword>
<evidence type="ECO:0000313" key="4">
    <source>
        <dbReference type="Proteomes" id="UP000070463"/>
    </source>
</evidence>
<name>A0A133UT98_9EURY</name>
<dbReference type="SUPFAM" id="SSF53098">
    <property type="entry name" value="Ribonuclease H-like"/>
    <property type="match status" value="1"/>
</dbReference>
<evidence type="ECO:0000313" key="3">
    <source>
        <dbReference type="EMBL" id="KXA97357.1"/>
    </source>
</evidence>
<comment type="caution">
    <text evidence="3">The sequence shown here is derived from an EMBL/GenBank/DDBJ whole genome shotgun (WGS) entry which is preliminary data.</text>
</comment>
<keyword evidence="4" id="KW-1185">Reference proteome</keyword>
<dbReference type="AlphaFoldDB" id="A0A133UT98"/>
<keyword evidence="1" id="KW-0812">Transmembrane</keyword>
<reference evidence="3 4" key="1">
    <citation type="journal article" date="2016" name="Sci. Rep.">
        <title>Metabolic traits of an uncultured archaeal lineage -MSBL1- from brine pools of the Red Sea.</title>
        <authorList>
            <person name="Mwirichia R."/>
            <person name="Alam I."/>
            <person name="Rashid M."/>
            <person name="Vinu M."/>
            <person name="Ba-Alawi W."/>
            <person name="Anthony Kamau A."/>
            <person name="Kamanda Ngugi D."/>
            <person name="Goker M."/>
            <person name="Klenk H.P."/>
            <person name="Bajic V."/>
            <person name="Stingl U."/>
        </authorList>
    </citation>
    <scope>NUCLEOTIDE SEQUENCE [LARGE SCALE GENOMIC DNA]</scope>
    <source>
        <strain evidence="3">SCGC-AAA259I09</strain>
    </source>
</reference>
<dbReference type="PANTHER" id="PTHR33252:SF2">
    <property type="entry name" value="TRANSPOSASE IS4-LIKE DOMAIN-CONTAINING PROTEIN"/>
    <property type="match status" value="1"/>
</dbReference>
<sequence>MWDLTEKKWGWTENQIGFNSEEVILTSPDPIRGLDEPSRKTIGNQKYRFDGRKEKERYKLCWSARSVIYPELVMKQHHNAEYEPTDLFGVLTHAAFTNDFVNNAAETYPLPEDETPHPNTVFYRTGKLSVVEILDQFNSAMERIIEVARGKGALEGKLDLAIDLTDWRYYGDKNDPMVLRVKPKKGTTKAFVLATLYAIVDGERFTLRAIPVSSLSNKEEIIEELLDYAEKMVDIGTLYVDREFFTVDCIKAIKKRKVKFLMPAIKNSRVKKEIKEGNPRVVDFEYGVKRKHPVNFNLGIVENDEGEVKTFATNHDVEKEELEKLFDMYSLRWGIETSYRVKHQFRAKTRTKYYEPRIFLFLFSVCLYNLWVLVNLQAATKFGENSKIYMTAKTFTDKMVEVLPEPPPIDPN</sequence>
<dbReference type="InterPro" id="IPR012337">
    <property type="entry name" value="RNaseH-like_sf"/>
</dbReference>
<dbReference type="GO" id="GO:0004803">
    <property type="term" value="F:transposase activity"/>
    <property type="evidence" value="ECO:0007669"/>
    <property type="project" value="InterPro"/>
</dbReference>
<dbReference type="InterPro" id="IPR002559">
    <property type="entry name" value="Transposase_11"/>
</dbReference>
<dbReference type="GO" id="GO:0003677">
    <property type="term" value="F:DNA binding"/>
    <property type="evidence" value="ECO:0007669"/>
    <property type="project" value="InterPro"/>
</dbReference>
<dbReference type="GO" id="GO:0006313">
    <property type="term" value="P:DNA transposition"/>
    <property type="evidence" value="ECO:0007669"/>
    <property type="project" value="InterPro"/>
</dbReference>